<evidence type="ECO:0000256" key="4">
    <source>
        <dbReference type="PROSITE-ProRule" id="PRU00433"/>
    </source>
</evidence>
<dbReference type="Gene3D" id="1.10.760.10">
    <property type="entry name" value="Cytochrome c-like domain"/>
    <property type="match status" value="1"/>
</dbReference>
<dbReference type="EMBL" id="PDUD01000023">
    <property type="protein sequence ID" value="PHN05004.1"/>
    <property type="molecule type" value="Genomic_DNA"/>
</dbReference>
<gene>
    <name evidence="8" type="ORF">CRP01_18420</name>
</gene>
<feature type="signal peptide" evidence="6">
    <location>
        <begin position="1"/>
        <end position="25"/>
    </location>
</feature>
<name>A0A2D0N916_FLAN2</name>
<feature type="domain" description="Cytochrome c" evidence="7">
    <location>
        <begin position="146"/>
        <end position="237"/>
    </location>
</feature>
<feature type="compositionally biased region" description="Basic and acidic residues" evidence="5">
    <location>
        <begin position="289"/>
        <end position="301"/>
    </location>
</feature>
<dbReference type="InterPro" id="IPR036909">
    <property type="entry name" value="Cyt_c-like_dom_sf"/>
</dbReference>
<evidence type="ECO:0000313" key="8">
    <source>
        <dbReference type="EMBL" id="PHN05004.1"/>
    </source>
</evidence>
<dbReference type="Proteomes" id="UP000223913">
    <property type="component" value="Unassembled WGS sequence"/>
</dbReference>
<feature type="region of interest" description="Disordered" evidence="5">
    <location>
        <begin position="255"/>
        <end position="301"/>
    </location>
</feature>
<evidence type="ECO:0000256" key="2">
    <source>
        <dbReference type="ARBA" id="ARBA00022723"/>
    </source>
</evidence>
<protein>
    <recommendedName>
        <fullName evidence="7">Cytochrome c domain-containing protein</fullName>
    </recommendedName>
</protein>
<dbReference type="PROSITE" id="PS51007">
    <property type="entry name" value="CYTC"/>
    <property type="match status" value="1"/>
</dbReference>
<accession>A0A2D0N916</accession>
<reference evidence="8 9" key="1">
    <citation type="submission" date="2017-10" db="EMBL/GenBank/DDBJ databases">
        <title>The draft genome sequence of Lewinella nigricans NBRC 102662.</title>
        <authorList>
            <person name="Wang K."/>
        </authorList>
    </citation>
    <scope>NUCLEOTIDE SEQUENCE [LARGE SCALE GENOMIC DNA]</scope>
    <source>
        <strain evidence="8 9">NBRC 102662</strain>
    </source>
</reference>
<organism evidence="8 9">
    <name type="scientific">Flavilitoribacter nigricans (strain ATCC 23147 / DSM 23189 / NBRC 102662 / NCIMB 1420 / SS-2)</name>
    <name type="common">Lewinella nigricans</name>
    <dbReference type="NCBI Taxonomy" id="1122177"/>
    <lineage>
        <taxon>Bacteria</taxon>
        <taxon>Pseudomonadati</taxon>
        <taxon>Bacteroidota</taxon>
        <taxon>Saprospiria</taxon>
        <taxon>Saprospirales</taxon>
        <taxon>Lewinellaceae</taxon>
        <taxon>Flavilitoribacter</taxon>
    </lineage>
</organism>
<dbReference type="Pfam" id="PF13442">
    <property type="entry name" value="Cytochrome_CBB3"/>
    <property type="match status" value="1"/>
</dbReference>
<dbReference type="PANTHER" id="PTHR40394">
    <property type="entry name" value="LIPOPROTEIN-RELATED"/>
    <property type="match status" value="1"/>
</dbReference>
<keyword evidence="6" id="KW-0732">Signal</keyword>
<dbReference type="OrthoDB" id="9796771at2"/>
<keyword evidence="3 4" id="KW-0408">Iron</keyword>
<dbReference type="InterPro" id="IPR009056">
    <property type="entry name" value="Cyt_c-like_dom"/>
</dbReference>
<evidence type="ECO:0000256" key="6">
    <source>
        <dbReference type="SAM" id="SignalP"/>
    </source>
</evidence>
<dbReference type="GO" id="GO:0009055">
    <property type="term" value="F:electron transfer activity"/>
    <property type="evidence" value="ECO:0007669"/>
    <property type="project" value="InterPro"/>
</dbReference>
<evidence type="ECO:0000256" key="1">
    <source>
        <dbReference type="ARBA" id="ARBA00022617"/>
    </source>
</evidence>
<evidence type="ECO:0000259" key="7">
    <source>
        <dbReference type="PROSITE" id="PS51007"/>
    </source>
</evidence>
<evidence type="ECO:0000313" key="9">
    <source>
        <dbReference type="Proteomes" id="UP000223913"/>
    </source>
</evidence>
<dbReference type="PANTHER" id="PTHR40394:SF2">
    <property type="entry name" value="QUINOL:CYTOCHROME C OXIDOREDUCTASE MEMBRANE PROTEIN"/>
    <property type="match status" value="1"/>
</dbReference>
<dbReference type="GO" id="GO:0046872">
    <property type="term" value="F:metal ion binding"/>
    <property type="evidence" value="ECO:0007669"/>
    <property type="project" value="UniProtKB-KW"/>
</dbReference>
<feature type="compositionally biased region" description="Acidic residues" evidence="5">
    <location>
        <begin position="272"/>
        <end position="288"/>
    </location>
</feature>
<dbReference type="SUPFAM" id="SSF46626">
    <property type="entry name" value="Cytochrome c"/>
    <property type="match status" value="1"/>
</dbReference>
<sequence>MKHIRIYFIAVAAIFLLHACSPAEGDFTGHEYMPDMGHAVTYEANVLSDYYYNTWDLASTFPKRDITRTFLTPVKGTVPRGYAGVYFAQNGTAQNAVMENLHGQSTANAISIPLNGSVPYYYADTPEDRERAKAEIIENPFPITTRGLEQGKELYDLYCAICHGTAGNGMGYLVSDDNPNAVYPAQPANLINEDFSNSSNGRFYHAIVYGLNVMGSYSDKLSYEERWQVIHYIRSLQAKEAGAAYDQTTNSFNAAYGTPAGSEESMIAEGPMSDEMEAPGEGGTEEGTEDHGGTEDHSGGH</sequence>
<evidence type="ECO:0000256" key="5">
    <source>
        <dbReference type="SAM" id="MobiDB-lite"/>
    </source>
</evidence>
<dbReference type="GO" id="GO:0020037">
    <property type="term" value="F:heme binding"/>
    <property type="evidence" value="ECO:0007669"/>
    <property type="project" value="InterPro"/>
</dbReference>
<keyword evidence="9" id="KW-1185">Reference proteome</keyword>
<keyword evidence="1 4" id="KW-0349">Heme</keyword>
<keyword evidence="2 4" id="KW-0479">Metal-binding</keyword>
<feature type="chain" id="PRO_5012994211" description="Cytochrome c domain-containing protein" evidence="6">
    <location>
        <begin position="26"/>
        <end position="301"/>
    </location>
</feature>
<proteinExistence type="predicted"/>
<dbReference type="AlphaFoldDB" id="A0A2D0N916"/>
<dbReference type="RefSeq" id="WP_099151551.1">
    <property type="nucleotide sequence ID" value="NZ_PDUD01000023.1"/>
</dbReference>
<comment type="caution">
    <text evidence="8">The sequence shown here is derived from an EMBL/GenBank/DDBJ whole genome shotgun (WGS) entry which is preliminary data.</text>
</comment>
<evidence type="ECO:0000256" key="3">
    <source>
        <dbReference type="ARBA" id="ARBA00023004"/>
    </source>
</evidence>